<gene>
    <name evidence="1" type="ORF">EZS28_014336</name>
</gene>
<evidence type="ECO:0000313" key="2">
    <source>
        <dbReference type="Proteomes" id="UP000324800"/>
    </source>
</evidence>
<accession>A0A5J4W6K3</accession>
<dbReference type="EMBL" id="SNRW01003328">
    <property type="protein sequence ID" value="KAA6390133.1"/>
    <property type="molecule type" value="Genomic_DNA"/>
</dbReference>
<evidence type="ECO:0000313" key="1">
    <source>
        <dbReference type="EMBL" id="KAA6390133.1"/>
    </source>
</evidence>
<comment type="caution">
    <text evidence="1">The sequence shown here is derived from an EMBL/GenBank/DDBJ whole genome shotgun (WGS) entry which is preliminary data.</text>
</comment>
<dbReference type="AlphaFoldDB" id="A0A5J4W6K3"/>
<sequence length="193" mass="22015">MLRIGYRSDENEKPYDVKFELKLPPKALGRLEKVNELVRKAVSHENAWLTVCIDHALDRGIYQCDMRFDRSDYSGDSVGYCGVSRADYAIPYPCQPVEFPRAVCYNDQGLLGNLKLHNGQTIRMELNMNTGTLHFFIGGAQQRVFISGINTPVKFFGSVFYTHSSFTILLLKRIFKPSAVPKTGERELKWVQS</sequence>
<proteinExistence type="predicted"/>
<evidence type="ECO:0008006" key="3">
    <source>
        <dbReference type="Google" id="ProtNLM"/>
    </source>
</evidence>
<name>A0A5J4W6K3_9EUKA</name>
<organism evidence="1 2">
    <name type="scientific">Streblomastix strix</name>
    <dbReference type="NCBI Taxonomy" id="222440"/>
    <lineage>
        <taxon>Eukaryota</taxon>
        <taxon>Metamonada</taxon>
        <taxon>Preaxostyla</taxon>
        <taxon>Oxymonadida</taxon>
        <taxon>Streblomastigidae</taxon>
        <taxon>Streblomastix</taxon>
    </lineage>
</organism>
<protein>
    <recommendedName>
        <fullName evidence="3">SPRY domain-containing protein</fullName>
    </recommendedName>
</protein>
<dbReference type="OrthoDB" id="2329056at2759"/>
<reference evidence="1 2" key="1">
    <citation type="submission" date="2019-03" db="EMBL/GenBank/DDBJ databases">
        <title>Single cell metagenomics reveals metabolic interactions within the superorganism composed of flagellate Streblomastix strix and complex community of Bacteroidetes bacteria on its surface.</title>
        <authorList>
            <person name="Treitli S.C."/>
            <person name="Kolisko M."/>
            <person name="Husnik F."/>
            <person name="Keeling P."/>
            <person name="Hampl V."/>
        </authorList>
    </citation>
    <scope>NUCLEOTIDE SEQUENCE [LARGE SCALE GENOMIC DNA]</scope>
    <source>
        <strain evidence="1">ST1C</strain>
    </source>
</reference>
<dbReference type="Proteomes" id="UP000324800">
    <property type="component" value="Unassembled WGS sequence"/>
</dbReference>